<dbReference type="SUPFAM" id="SSF52540">
    <property type="entry name" value="P-loop containing nucleoside triphosphate hydrolases"/>
    <property type="match status" value="1"/>
</dbReference>
<reference evidence="4" key="2">
    <citation type="journal article" date="2021" name="PeerJ">
        <title>Extensive microbial diversity within the chicken gut microbiome revealed by metagenomics and culture.</title>
        <authorList>
            <person name="Gilroy R."/>
            <person name="Ravi A."/>
            <person name="Getino M."/>
            <person name="Pursley I."/>
            <person name="Horton D.L."/>
            <person name="Alikhan N.F."/>
            <person name="Baker D."/>
            <person name="Gharbi K."/>
            <person name="Hall N."/>
            <person name="Watson M."/>
            <person name="Adriaenssens E.M."/>
            <person name="Foster-Nyarko E."/>
            <person name="Jarju S."/>
            <person name="Secka A."/>
            <person name="Antonio M."/>
            <person name="Oren A."/>
            <person name="Chaudhuri R.R."/>
            <person name="La Ragione R."/>
            <person name="Hildebrand F."/>
            <person name="Pallen M.J."/>
        </authorList>
    </citation>
    <scope>NUCLEOTIDE SEQUENCE</scope>
    <source>
        <strain evidence="4">CHK187-14744</strain>
    </source>
</reference>
<dbReference type="InterPro" id="IPR027417">
    <property type="entry name" value="P-loop_NTPase"/>
</dbReference>
<dbReference type="EMBL" id="DVLT01000014">
    <property type="protein sequence ID" value="HIU02049.1"/>
    <property type="molecule type" value="Genomic_DNA"/>
</dbReference>
<keyword evidence="1" id="KW-0547">Nucleotide-binding</keyword>
<reference evidence="4" key="1">
    <citation type="submission" date="2020-10" db="EMBL/GenBank/DDBJ databases">
        <authorList>
            <person name="Gilroy R."/>
        </authorList>
    </citation>
    <scope>NUCLEOTIDE SEQUENCE</scope>
    <source>
        <strain evidence="4">CHK187-14744</strain>
    </source>
</reference>
<keyword evidence="2" id="KW-0067">ATP-binding</keyword>
<evidence type="ECO:0000313" key="4">
    <source>
        <dbReference type="EMBL" id="HIU02049.1"/>
    </source>
</evidence>
<feature type="domain" description="Stage III sporulation protein AA AAA+ ATPase" evidence="3">
    <location>
        <begin position="2"/>
        <end position="308"/>
    </location>
</feature>
<accession>A0A9D1HFN7</accession>
<evidence type="ECO:0000313" key="5">
    <source>
        <dbReference type="Proteomes" id="UP000824164"/>
    </source>
</evidence>
<dbReference type="InterPro" id="IPR045735">
    <property type="entry name" value="Spore_III_AA_AAA+_ATPase"/>
</dbReference>
<dbReference type="NCBIfam" id="TIGR02858">
    <property type="entry name" value="spore_III_AA"/>
    <property type="match status" value="1"/>
</dbReference>
<sequence length="319" mass="35406">MEQMFSHRLRQVLSTVLGHPEQLQEIRLRAGQPLLIRYKNRECGVDPGGRLTERMTDAFKATARDVKETLDCLCQYSLYAYADEMRQGFLTVKGGHRIGIAGQVVIEEGQIKSIRYVSSLNIRIAHQIPGCGAKVLPRLFNENGLCHTLIIAPPGCGKTTILRDIVRLLSWGGQLEGVGRIPGMTVGVVDERSEIGACYQGLPQNDLGPRTDVMDNCPKVVGMMRLVRTMAPQVIAVDEIGGEGDMAAVEEAMNCGCRMIATIHGRNMEEVRKRLGMEAGQEMPFEKYVLLPDNKEFDRTPQVMTEEGRSRISGRYLCG</sequence>
<dbReference type="Proteomes" id="UP000824164">
    <property type="component" value="Unassembled WGS sequence"/>
</dbReference>
<dbReference type="AlphaFoldDB" id="A0A9D1HFN7"/>
<dbReference type="Pfam" id="PF19568">
    <property type="entry name" value="Spore_III_AA"/>
    <property type="match status" value="1"/>
</dbReference>
<comment type="caution">
    <text evidence="4">The sequence shown here is derived from an EMBL/GenBank/DDBJ whole genome shotgun (WGS) entry which is preliminary data.</text>
</comment>
<organism evidence="4 5">
    <name type="scientific">Candidatus Onthocola gallistercoris</name>
    <dbReference type="NCBI Taxonomy" id="2840876"/>
    <lineage>
        <taxon>Bacteria</taxon>
        <taxon>Bacillati</taxon>
        <taxon>Bacillota</taxon>
        <taxon>Bacilli</taxon>
        <taxon>Candidatus Onthocola</taxon>
    </lineage>
</organism>
<name>A0A9D1HFN7_9FIRM</name>
<dbReference type="PANTHER" id="PTHR20953">
    <property type="entry name" value="KINASE-RELATED"/>
    <property type="match status" value="1"/>
</dbReference>
<evidence type="ECO:0000259" key="3">
    <source>
        <dbReference type="Pfam" id="PF19568"/>
    </source>
</evidence>
<dbReference type="PANTHER" id="PTHR20953:SF3">
    <property type="entry name" value="P-LOOP CONTAINING NUCLEOSIDE TRIPHOSPHATE HYDROLASES SUPERFAMILY PROTEIN"/>
    <property type="match status" value="1"/>
</dbReference>
<protein>
    <submittedName>
        <fullName evidence="4">Stage III sporulation protein AA</fullName>
    </submittedName>
</protein>
<dbReference type="GO" id="GO:0005524">
    <property type="term" value="F:ATP binding"/>
    <property type="evidence" value="ECO:0007669"/>
    <property type="project" value="UniProtKB-KW"/>
</dbReference>
<dbReference type="Gene3D" id="3.40.50.300">
    <property type="entry name" value="P-loop containing nucleotide triphosphate hydrolases"/>
    <property type="match status" value="1"/>
</dbReference>
<gene>
    <name evidence="4" type="primary">spoIIIAA</name>
    <name evidence="4" type="ORF">IAB63_02215</name>
</gene>
<dbReference type="InterPro" id="IPR014217">
    <property type="entry name" value="Spore_III_AA"/>
</dbReference>
<evidence type="ECO:0000256" key="1">
    <source>
        <dbReference type="ARBA" id="ARBA00022741"/>
    </source>
</evidence>
<evidence type="ECO:0000256" key="2">
    <source>
        <dbReference type="ARBA" id="ARBA00022840"/>
    </source>
</evidence>
<proteinExistence type="predicted"/>